<comment type="subcellular location">
    <subcellularLocation>
        <location evidence="1">Membrane</location>
        <topology evidence="1">Multi-pass membrane protein</topology>
    </subcellularLocation>
</comment>
<evidence type="ECO:0000256" key="6">
    <source>
        <dbReference type="RuleBase" id="RU280813"/>
    </source>
</evidence>
<keyword evidence="8" id="KW-1185">Reference proteome</keyword>
<evidence type="ECO:0000313" key="7">
    <source>
        <dbReference type="EMBL" id="GMS93530.1"/>
    </source>
</evidence>
<feature type="transmembrane region" description="Helical" evidence="6">
    <location>
        <begin position="95"/>
        <end position="118"/>
    </location>
</feature>
<evidence type="ECO:0000256" key="2">
    <source>
        <dbReference type="ARBA" id="ARBA00005692"/>
    </source>
</evidence>
<feature type="transmembrane region" description="Helical" evidence="6">
    <location>
        <begin position="15"/>
        <end position="36"/>
    </location>
</feature>
<feature type="transmembrane region" description="Helical" evidence="6">
    <location>
        <begin position="48"/>
        <end position="69"/>
    </location>
</feature>
<gene>
    <name evidence="7" type="ORF">PENTCL1PPCAC_15705</name>
</gene>
<dbReference type="Pfam" id="PF02118">
    <property type="entry name" value="Srg"/>
    <property type="match status" value="1"/>
</dbReference>
<dbReference type="PANTHER" id="PTHR31748:SF1">
    <property type="entry name" value="SERPENTINE RECEPTOR, CLASS V"/>
    <property type="match status" value="1"/>
</dbReference>
<comment type="caution">
    <text evidence="6">Lacks conserved residue(s) required for the propagation of feature annotation.</text>
</comment>
<dbReference type="GO" id="GO:0004888">
    <property type="term" value="F:transmembrane signaling receptor activity"/>
    <property type="evidence" value="ECO:0007669"/>
    <property type="project" value="InterPro"/>
</dbReference>
<dbReference type="InterPro" id="IPR000609">
    <property type="entry name" value="7TM_GPCR_serpentine_rcpt_Srg"/>
</dbReference>
<keyword evidence="4 6" id="KW-1133">Transmembrane helix</keyword>
<keyword evidence="3 6" id="KW-0812">Transmembrane</keyword>
<dbReference type="Gene3D" id="1.20.1070.10">
    <property type="entry name" value="Rhodopsin 7-helix transmembrane proteins"/>
    <property type="match status" value="1"/>
</dbReference>
<dbReference type="GO" id="GO:0016020">
    <property type="term" value="C:membrane"/>
    <property type="evidence" value="ECO:0007669"/>
    <property type="project" value="UniProtKB-SubCell"/>
</dbReference>
<evidence type="ECO:0000256" key="5">
    <source>
        <dbReference type="ARBA" id="ARBA00023136"/>
    </source>
</evidence>
<dbReference type="GO" id="GO:0007606">
    <property type="term" value="P:sensory perception of chemical stimulus"/>
    <property type="evidence" value="ECO:0007669"/>
    <property type="project" value="UniProtKB-UniRule"/>
</dbReference>
<evidence type="ECO:0000256" key="1">
    <source>
        <dbReference type="ARBA" id="ARBA00004141"/>
    </source>
</evidence>
<accession>A0AAV5TD81</accession>
<organism evidence="7 8">
    <name type="scientific">Pristionchus entomophagus</name>
    <dbReference type="NCBI Taxonomy" id="358040"/>
    <lineage>
        <taxon>Eukaryota</taxon>
        <taxon>Metazoa</taxon>
        <taxon>Ecdysozoa</taxon>
        <taxon>Nematoda</taxon>
        <taxon>Chromadorea</taxon>
        <taxon>Rhabditida</taxon>
        <taxon>Rhabditina</taxon>
        <taxon>Diplogasteromorpha</taxon>
        <taxon>Diplogasteroidea</taxon>
        <taxon>Neodiplogasteridae</taxon>
        <taxon>Pristionchus</taxon>
    </lineage>
</organism>
<comment type="similarity">
    <text evidence="2 6">Belongs to the nematode receptor-like protein srg family.</text>
</comment>
<proteinExistence type="inferred from homology"/>
<dbReference type="AlphaFoldDB" id="A0AAV5TD81"/>
<feature type="non-terminal residue" evidence="7">
    <location>
        <position position="1"/>
    </location>
</feature>
<sequence>FLLQLSQTIVWGSRISQMLTVLMIATNRVTAIRYALKHLSIWSNTTQSICAFFQATFMFVFGCAFVAYLRPIRVPSLSFGGVVTAYELETEQRNAVFLGATILQSTNALIFLFLYMLIFRGIRKEIDQVAQSQYNLAVVFL</sequence>
<dbReference type="Proteomes" id="UP001432027">
    <property type="component" value="Unassembled WGS sequence"/>
</dbReference>
<dbReference type="PANTHER" id="PTHR31748">
    <property type="entry name" value="SERPENTINE RECEPTOR, CLASS V"/>
    <property type="match status" value="1"/>
</dbReference>
<evidence type="ECO:0000256" key="3">
    <source>
        <dbReference type="ARBA" id="ARBA00022692"/>
    </source>
</evidence>
<protein>
    <recommendedName>
        <fullName evidence="6">Serpentine receptor class gamma</fullName>
    </recommendedName>
</protein>
<reference evidence="7" key="1">
    <citation type="submission" date="2023-10" db="EMBL/GenBank/DDBJ databases">
        <title>Genome assembly of Pristionchus species.</title>
        <authorList>
            <person name="Yoshida K."/>
            <person name="Sommer R.J."/>
        </authorList>
    </citation>
    <scope>NUCLEOTIDE SEQUENCE</scope>
    <source>
        <strain evidence="7">RS0144</strain>
    </source>
</reference>
<dbReference type="EMBL" id="BTSX01000004">
    <property type="protein sequence ID" value="GMS93530.1"/>
    <property type="molecule type" value="Genomic_DNA"/>
</dbReference>
<evidence type="ECO:0000313" key="8">
    <source>
        <dbReference type="Proteomes" id="UP001432027"/>
    </source>
</evidence>
<evidence type="ECO:0000256" key="4">
    <source>
        <dbReference type="ARBA" id="ARBA00022989"/>
    </source>
</evidence>
<name>A0AAV5TD81_9BILA</name>
<comment type="caution">
    <text evidence="7">The sequence shown here is derived from an EMBL/GenBank/DDBJ whole genome shotgun (WGS) entry which is preliminary data.</text>
</comment>
<keyword evidence="5 6" id="KW-0472">Membrane</keyword>